<evidence type="ECO:0000313" key="1">
    <source>
        <dbReference type="EMBL" id="KAJ1169751.1"/>
    </source>
</evidence>
<dbReference type="EMBL" id="JANPWB010000007">
    <property type="protein sequence ID" value="KAJ1169751.1"/>
    <property type="molecule type" value="Genomic_DNA"/>
</dbReference>
<dbReference type="AlphaFoldDB" id="A0AAV7T0T0"/>
<organism evidence="1 2">
    <name type="scientific">Pleurodeles waltl</name>
    <name type="common">Iberian ribbed newt</name>
    <dbReference type="NCBI Taxonomy" id="8319"/>
    <lineage>
        <taxon>Eukaryota</taxon>
        <taxon>Metazoa</taxon>
        <taxon>Chordata</taxon>
        <taxon>Craniata</taxon>
        <taxon>Vertebrata</taxon>
        <taxon>Euteleostomi</taxon>
        <taxon>Amphibia</taxon>
        <taxon>Batrachia</taxon>
        <taxon>Caudata</taxon>
        <taxon>Salamandroidea</taxon>
        <taxon>Salamandridae</taxon>
        <taxon>Pleurodelinae</taxon>
        <taxon>Pleurodeles</taxon>
    </lineage>
</organism>
<comment type="caution">
    <text evidence="1">The sequence shown here is derived from an EMBL/GenBank/DDBJ whole genome shotgun (WGS) entry which is preliminary data.</text>
</comment>
<reference evidence="1" key="1">
    <citation type="journal article" date="2022" name="bioRxiv">
        <title>Sequencing and chromosome-scale assembly of the giantPleurodeles waltlgenome.</title>
        <authorList>
            <person name="Brown T."/>
            <person name="Elewa A."/>
            <person name="Iarovenko S."/>
            <person name="Subramanian E."/>
            <person name="Araus A.J."/>
            <person name="Petzold A."/>
            <person name="Susuki M."/>
            <person name="Suzuki K.-i.T."/>
            <person name="Hayashi T."/>
            <person name="Toyoda A."/>
            <person name="Oliveira C."/>
            <person name="Osipova E."/>
            <person name="Leigh N.D."/>
            <person name="Simon A."/>
            <person name="Yun M.H."/>
        </authorList>
    </citation>
    <scope>NUCLEOTIDE SEQUENCE</scope>
    <source>
        <strain evidence="1">20211129_DDA</strain>
        <tissue evidence="1">Liver</tissue>
    </source>
</reference>
<gene>
    <name evidence="1" type="ORF">NDU88_001642</name>
</gene>
<sequence length="68" mass="7295">MTRFISPEDAQATCKEDAVDGSILAEGRISSVDAGLVNKAGSRAGSAETPRQDARDRCILWEAKQKDT</sequence>
<dbReference type="Proteomes" id="UP001066276">
    <property type="component" value="Chromosome 4_1"/>
</dbReference>
<protein>
    <submittedName>
        <fullName evidence="1">Uncharacterized protein</fullName>
    </submittedName>
</protein>
<name>A0AAV7T0T0_PLEWA</name>
<keyword evidence="2" id="KW-1185">Reference proteome</keyword>
<evidence type="ECO:0000313" key="2">
    <source>
        <dbReference type="Proteomes" id="UP001066276"/>
    </source>
</evidence>
<proteinExistence type="predicted"/>
<accession>A0AAV7T0T0</accession>